<name>A0A0G0K4W9_9BACT</name>
<evidence type="ECO:0000313" key="2">
    <source>
        <dbReference type="EMBL" id="KKQ35671.1"/>
    </source>
</evidence>
<gene>
    <name evidence="2" type="ORF">US50_C0008G0012</name>
</gene>
<feature type="transmembrane region" description="Helical" evidence="1">
    <location>
        <begin position="6"/>
        <end position="26"/>
    </location>
</feature>
<dbReference type="EMBL" id="LBTF01000008">
    <property type="protein sequence ID" value="KKQ35671.1"/>
    <property type="molecule type" value="Genomic_DNA"/>
</dbReference>
<dbReference type="Proteomes" id="UP000033876">
    <property type="component" value="Unassembled WGS sequence"/>
</dbReference>
<feature type="transmembrane region" description="Helical" evidence="1">
    <location>
        <begin position="59"/>
        <end position="81"/>
    </location>
</feature>
<accession>A0A0G0K4W9</accession>
<organism evidence="2 3">
    <name type="scientific">Candidatus Nomurabacteria bacterium GW2011_GWB1_37_5</name>
    <dbReference type="NCBI Taxonomy" id="1618742"/>
    <lineage>
        <taxon>Bacteria</taxon>
        <taxon>Candidatus Nomuraibacteriota</taxon>
    </lineage>
</organism>
<keyword evidence="1" id="KW-0812">Transmembrane</keyword>
<sequence>MDYRIGAILLTLAIDIVLGAAFIFLIKKRRMWSEKRDDDDHVIDLCIAEERENKEIIDVLFFFPAIHFLLLGMLYAFSPIFNVPFFETVYHLGQKTWSVWPSWQFWVMASATYTIAVTAKSIAYPRTNPKPIFWAVFGILGLFFACGIIKAVVDQNKNVEYVESSFTQPEGFPIDTVTADAAIVEWELSKDYCWNAKCFNCETGSLTDSLAYFETKENSRIIIKAEHLKCNGAKHQTAQK</sequence>
<comment type="caution">
    <text evidence="2">The sequence shown here is derived from an EMBL/GenBank/DDBJ whole genome shotgun (WGS) entry which is preliminary data.</text>
</comment>
<evidence type="ECO:0000256" key="1">
    <source>
        <dbReference type="SAM" id="Phobius"/>
    </source>
</evidence>
<keyword evidence="1" id="KW-1133">Transmembrane helix</keyword>
<dbReference type="AlphaFoldDB" id="A0A0G0K4W9"/>
<reference evidence="2 3" key="1">
    <citation type="journal article" date="2015" name="Nature">
        <title>rRNA introns, odd ribosomes, and small enigmatic genomes across a large radiation of phyla.</title>
        <authorList>
            <person name="Brown C.T."/>
            <person name="Hug L.A."/>
            <person name="Thomas B.C."/>
            <person name="Sharon I."/>
            <person name="Castelle C.J."/>
            <person name="Singh A."/>
            <person name="Wilkins M.J."/>
            <person name="Williams K.H."/>
            <person name="Banfield J.F."/>
        </authorList>
    </citation>
    <scope>NUCLEOTIDE SEQUENCE [LARGE SCALE GENOMIC DNA]</scope>
</reference>
<keyword evidence="1" id="KW-0472">Membrane</keyword>
<protein>
    <submittedName>
        <fullName evidence="2">Uncharacterized protein</fullName>
    </submittedName>
</protein>
<feature type="transmembrane region" description="Helical" evidence="1">
    <location>
        <begin position="131"/>
        <end position="153"/>
    </location>
</feature>
<evidence type="ECO:0000313" key="3">
    <source>
        <dbReference type="Proteomes" id="UP000033876"/>
    </source>
</evidence>
<proteinExistence type="predicted"/>